<protein>
    <recommendedName>
        <fullName evidence="7">DUF202 domain-containing protein</fullName>
    </recommendedName>
</protein>
<evidence type="ECO:0000259" key="7">
    <source>
        <dbReference type="Pfam" id="PF02656"/>
    </source>
</evidence>
<evidence type="ECO:0000256" key="2">
    <source>
        <dbReference type="ARBA" id="ARBA00022475"/>
    </source>
</evidence>
<feature type="domain" description="DUF202" evidence="7">
    <location>
        <begin position="56"/>
        <end position="123"/>
    </location>
</feature>
<organism evidence="8">
    <name type="scientific">Entomoneis paludosa</name>
    <dbReference type="NCBI Taxonomy" id="265537"/>
    <lineage>
        <taxon>Eukaryota</taxon>
        <taxon>Sar</taxon>
        <taxon>Stramenopiles</taxon>
        <taxon>Ochrophyta</taxon>
        <taxon>Bacillariophyta</taxon>
        <taxon>Bacillariophyceae</taxon>
        <taxon>Bacillariophycidae</taxon>
        <taxon>Entomoneidaceae</taxon>
        <taxon>Entomoneis</taxon>
    </lineage>
</organism>
<name>A0A7S2YGL1_9STRA</name>
<feature type="transmembrane region" description="Helical" evidence="6">
    <location>
        <begin position="65"/>
        <end position="87"/>
    </location>
</feature>
<keyword evidence="3 6" id="KW-0812">Transmembrane</keyword>
<evidence type="ECO:0000256" key="3">
    <source>
        <dbReference type="ARBA" id="ARBA00022692"/>
    </source>
</evidence>
<sequence>MATLLRRPPRFILPSIAAARCASRTSGPRGTARGQQRRFLSLWRNEEVDNSGSVARDILAIERTFLAWARTGLGFVGAGSGLAAAYHQQKAELAPTVLPASALLIGNGAFLLLFATRRYYAVISALKRNKFPINAFDTLGAIVITSINTIAALGIVWYVEMSHLNEQETDMSETSDSQSGRPTLKR</sequence>
<evidence type="ECO:0000256" key="5">
    <source>
        <dbReference type="ARBA" id="ARBA00023136"/>
    </source>
</evidence>
<dbReference type="PANTHER" id="PTHR34187">
    <property type="entry name" value="FGR18P"/>
    <property type="match status" value="1"/>
</dbReference>
<evidence type="ECO:0000313" key="8">
    <source>
        <dbReference type="EMBL" id="CAD9975817.1"/>
    </source>
</evidence>
<proteinExistence type="predicted"/>
<dbReference type="InterPro" id="IPR003807">
    <property type="entry name" value="DUF202"/>
</dbReference>
<comment type="subcellular location">
    <subcellularLocation>
        <location evidence="1">Cell membrane</location>
        <topology evidence="1">Multi-pass membrane protein</topology>
    </subcellularLocation>
</comment>
<keyword evidence="5 6" id="KW-0472">Membrane</keyword>
<dbReference type="AlphaFoldDB" id="A0A7S2YGL1"/>
<keyword evidence="2" id="KW-1003">Cell membrane</keyword>
<dbReference type="Pfam" id="PF02656">
    <property type="entry name" value="DUF202"/>
    <property type="match status" value="1"/>
</dbReference>
<feature type="transmembrane region" description="Helical" evidence="6">
    <location>
        <begin position="136"/>
        <end position="159"/>
    </location>
</feature>
<evidence type="ECO:0000256" key="6">
    <source>
        <dbReference type="SAM" id="Phobius"/>
    </source>
</evidence>
<evidence type="ECO:0000256" key="4">
    <source>
        <dbReference type="ARBA" id="ARBA00022989"/>
    </source>
</evidence>
<dbReference type="InterPro" id="IPR052053">
    <property type="entry name" value="IM_YidH-like"/>
</dbReference>
<dbReference type="PANTHER" id="PTHR34187:SF2">
    <property type="entry name" value="DUF202 DOMAIN-CONTAINING PROTEIN"/>
    <property type="match status" value="1"/>
</dbReference>
<reference evidence="8" key="1">
    <citation type="submission" date="2021-01" db="EMBL/GenBank/DDBJ databases">
        <authorList>
            <person name="Corre E."/>
            <person name="Pelletier E."/>
            <person name="Niang G."/>
            <person name="Scheremetjew M."/>
            <person name="Finn R."/>
            <person name="Kale V."/>
            <person name="Holt S."/>
            <person name="Cochrane G."/>
            <person name="Meng A."/>
            <person name="Brown T."/>
            <person name="Cohen L."/>
        </authorList>
    </citation>
    <scope>NUCLEOTIDE SEQUENCE</scope>
    <source>
        <strain evidence="8">CCMP125</strain>
    </source>
</reference>
<evidence type="ECO:0000256" key="1">
    <source>
        <dbReference type="ARBA" id="ARBA00004651"/>
    </source>
</evidence>
<keyword evidence="4 6" id="KW-1133">Transmembrane helix</keyword>
<dbReference type="EMBL" id="HBHT01024485">
    <property type="protein sequence ID" value="CAD9975817.1"/>
    <property type="molecule type" value="Transcribed_RNA"/>
</dbReference>
<gene>
    <name evidence="8" type="ORF">APAL1065_LOCUS16451</name>
</gene>
<feature type="transmembrane region" description="Helical" evidence="6">
    <location>
        <begin position="93"/>
        <end position="115"/>
    </location>
</feature>
<dbReference type="GO" id="GO:0005886">
    <property type="term" value="C:plasma membrane"/>
    <property type="evidence" value="ECO:0007669"/>
    <property type="project" value="UniProtKB-SubCell"/>
</dbReference>
<accession>A0A7S2YGL1</accession>